<dbReference type="GO" id="GO:0016787">
    <property type="term" value="F:hydrolase activity"/>
    <property type="evidence" value="ECO:0007669"/>
    <property type="project" value="UniProtKB-KW"/>
</dbReference>
<proteinExistence type="predicted"/>
<evidence type="ECO:0000313" key="3">
    <source>
        <dbReference type="Proteomes" id="UP000441523"/>
    </source>
</evidence>
<dbReference type="Pfam" id="PF12697">
    <property type="entry name" value="Abhydrolase_6"/>
    <property type="match status" value="1"/>
</dbReference>
<dbReference type="Proteomes" id="UP000441523">
    <property type="component" value="Unassembled WGS sequence"/>
</dbReference>
<feature type="domain" description="AB hydrolase-1" evidence="1">
    <location>
        <begin position="32"/>
        <end position="251"/>
    </location>
</feature>
<dbReference type="Gene3D" id="3.40.50.1820">
    <property type="entry name" value="alpha/beta hydrolase"/>
    <property type="match status" value="1"/>
</dbReference>
<dbReference type="AlphaFoldDB" id="A0A6N6MQQ8"/>
<name>A0A6N6MQQ8_9HYPH</name>
<sequence>MIRPEPAGFLELDGVQLEYRFTGPLPEAAPTLVLLHEGLGCAAQWGPLPEALAAETGCGVLAYSRQGYGASSPVRLPRRLDFLEREAEAVLPRVLDGIGFRRGLLIGHSDGASIAALALAGGDPRIRGGALIAPHFFVEAATLAGARRARAAYEAGTLRERLARRHADVEGAFRGWNEAWLDPDRSDWDIRSTLARCGVPLLILQGAEDAYGTRAQIEAAQAFCPRDCLSVRWLPGVGHEPQRQAFPDTLAALTGFIGTILGRP</sequence>
<keyword evidence="3" id="KW-1185">Reference proteome</keyword>
<dbReference type="SUPFAM" id="SSF53474">
    <property type="entry name" value="alpha/beta-Hydrolases"/>
    <property type="match status" value="1"/>
</dbReference>
<protein>
    <submittedName>
        <fullName evidence="2">Alpha/beta hydrolase</fullName>
    </submittedName>
</protein>
<dbReference type="PANTHER" id="PTHR43689">
    <property type="entry name" value="HYDROLASE"/>
    <property type="match status" value="1"/>
</dbReference>
<dbReference type="RefSeq" id="WP_150963558.1">
    <property type="nucleotide sequence ID" value="NZ_VZZJ01000007.1"/>
</dbReference>
<organism evidence="2 3">
    <name type="scientific">Methylobacterium planeticum</name>
    <dbReference type="NCBI Taxonomy" id="2615211"/>
    <lineage>
        <taxon>Bacteria</taxon>
        <taxon>Pseudomonadati</taxon>
        <taxon>Pseudomonadota</taxon>
        <taxon>Alphaproteobacteria</taxon>
        <taxon>Hyphomicrobiales</taxon>
        <taxon>Methylobacteriaceae</taxon>
        <taxon>Methylobacterium</taxon>
    </lineage>
</organism>
<reference evidence="2 3" key="1">
    <citation type="submission" date="2019-09" db="EMBL/GenBank/DDBJ databases">
        <title>YIM 132548 draft genome.</title>
        <authorList>
            <person name="Jiang L."/>
        </authorList>
    </citation>
    <scope>NUCLEOTIDE SEQUENCE [LARGE SCALE GENOMIC DNA]</scope>
    <source>
        <strain evidence="2 3">YIM 132548</strain>
    </source>
</reference>
<keyword evidence="2" id="KW-0378">Hydrolase</keyword>
<dbReference type="InterPro" id="IPR000073">
    <property type="entry name" value="AB_hydrolase_1"/>
</dbReference>
<gene>
    <name evidence="2" type="ORF">F6X51_11145</name>
</gene>
<evidence type="ECO:0000259" key="1">
    <source>
        <dbReference type="Pfam" id="PF12697"/>
    </source>
</evidence>
<dbReference type="EMBL" id="VZZJ01000007">
    <property type="protein sequence ID" value="KAB1073734.1"/>
    <property type="molecule type" value="Genomic_DNA"/>
</dbReference>
<dbReference type="InterPro" id="IPR029058">
    <property type="entry name" value="AB_hydrolase_fold"/>
</dbReference>
<evidence type="ECO:0000313" key="2">
    <source>
        <dbReference type="EMBL" id="KAB1073734.1"/>
    </source>
</evidence>
<dbReference type="PANTHER" id="PTHR43689:SF8">
    <property type="entry name" value="ALPHA_BETA-HYDROLASES SUPERFAMILY PROTEIN"/>
    <property type="match status" value="1"/>
</dbReference>
<accession>A0A6N6MQQ8</accession>
<comment type="caution">
    <text evidence="2">The sequence shown here is derived from an EMBL/GenBank/DDBJ whole genome shotgun (WGS) entry which is preliminary data.</text>
</comment>